<dbReference type="GO" id="GO:0042802">
    <property type="term" value="F:identical protein binding"/>
    <property type="evidence" value="ECO:0007669"/>
    <property type="project" value="UniProtKB-ARBA"/>
</dbReference>
<evidence type="ECO:0000313" key="17">
    <source>
        <dbReference type="EMBL" id="PQA59048.1"/>
    </source>
</evidence>
<feature type="binding site" evidence="14">
    <location>
        <position position="73"/>
    </location>
    <ligand>
        <name>Zn(2+)</name>
        <dbReference type="ChEBI" id="CHEBI:29105"/>
        <note>catalytic</note>
    </ligand>
</feature>
<dbReference type="OrthoDB" id="9795347at2"/>
<dbReference type="SUPFAM" id="SSF53927">
    <property type="entry name" value="Cytidine deaminase-like"/>
    <property type="match status" value="1"/>
</dbReference>
<evidence type="ECO:0000256" key="2">
    <source>
        <dbReference type="ARBA" id="ARBA00003949"/>
    </source>
</evidence>
<evidence type="ECO:0000256" key="5">
    <source>
        <dbReference type="ARBA" id="ARBA00018266"/>
    </source>
</evidence>
<evidence type="ECO:0000256" key="15">
    <source>
        <dbReference type="RuleBase" id="RU364006"/>
    </source>
</evidence>
<dbReference type="GO" id="GO:0072527">
    <property type="term" value="P:pyrimidine-containing compound metabolic process"/>
    <property type="evidence" value="ECO:0007669"/>
    <property type="project" value="UniProtKB-ARBA"/>
</dbReference>
<dbReference type="InterPro" id="IPR050202">
    <property type="entry name" value="Cyt/Deoxycyt_deaminase"/>
</dbReference>
<evidence type="ECO:0000256" key="10">
    <source>
        <dbReference type="ARBA" id="ARBA00049252"/>
    </source>
</evidence>
<evidence type="ECO:0000256" key="13">
    <source>
        <dbReference type="PIRSR" id="PIRSR606262-2"/>
    </source>
</evidence>
<dbReference type="Proteomes" id="UP000239590">
    <property type="component" value="Unassembled WGS sequence"/>
</dbReference>
<evidence type="ECO:0000256" key="9">
    <source>
        <dbReference type="ARBA" id="ARBA00032005"/>
    </source>
</evidence>
<dbReference type="EC" id="3.5.4.5" evidence="4 15"/>
<feature type="binding site" evidence="14">
    <location>
        <position position="115"/>
    </location>
    <ligand>
        <name>Zn(2+)</name>
        <dbReference type="ChEBI" id="CHEBI:29105"/>
        <note>catalytic</note>
    </ligand>
</feature>
<dbReference type="InterPro" id="IPR016192">
    <property type="entry name" value="APOBEC/CMP_deaminase_Zn-bd"/>
</dbReference>
<feature type="binding site" evidence="13">
    <location>
        <begin position="62"/>
        <end position="68"/>
    </location>
    <ligand>
        <name>substrate</name>
    </ligand>
</feature>
<comment type="catalytic activity">
    <reaction evidence="11 15">
        <text>cytidine + H2O + H(+) = uridine + NH4(+)</text>
        <dbReference type="Rhea" id="RHEA:16069"/>
        <dbReference type="ChEBI" id="CHEBI:15377"/>
        <dbReference type="ChEBI" id="CHEBI:15378"/>
        <dbReference type="ChEBI" id="CHEBI:16704"/>
        <dbReference type="ChEBI" id="CHEBI:17562"/>
        <dbReference type="ChEBI" id="CHEBI:28938"/>
        <dbReference type="EC" id="3.5.4.5"/>
    </reaction>
</comment>
<keyword evidence="6 14" id="KW-0479">Metal-binding</keyword>
<dbReference type="NCBIfam" id="TIGR01354">
    <property type="entry name" value="cyt_deam_tetra"/>
    <property type="match status" value="1"/>
</dbReference>
<dbReference type="GO" id="GO:0008270">
    <property type="term" value="F:zinc ion binding"/>
    <property type="evidence" value="ECO:0007669"/>
    <property type="project" value="UniProtKB-UniRule"/>
</dbReference>
<accession>A0A2S7IN62</accession>
<dbReference type="NCBIfam" id="NF004064">
    <property type="entry name" value="PRK05578.1"/>
    <property type="match status" value="1"/>
</dbReference>
<name>A0A2S7IN62_9BACT</name>
<dbReference type="InterPro" id="IPR002125">
    <property type="entry name" value="CMP_dCMP_dom"/>
</dbReference>
<dbReference type="Pfam" id="PF00383">
    <property type="entry name" value="dCMP_cyt_deam_1"/>
    <property type="match status" value="1"/>
</dbReference>
<comment type="function">
    <text evidence="2 15">This enzyme scavenges exogenous and endogenous cytidine and 2'-deoxycytidine for UMP synthesis.</text>
</comment>
<evidence type="ECO:0000256" key="11">
    <source>
        <dbReference type="ARBA" id="ARBA00049558"/>
    </source>
</evidence>
<keyword evidence="18" id="KW-1185">Reference proteome</keyword>
<evidence type="ECO:0000256" key="7">
    <source>
        <dbReference type="ARBA" id="ARBA00022801"/>
    </source>
</evidence>
<dbReference type="Gene3D" id="3.40.140.10">
    <property type="entry name" value="Cytidine Deaminase, domain 2"/>
    <property type="match status" value="1"/>
</dbReference>
<protein>
    <recommendedName>
        <fullName evidence="5 15">Cytidine deaminase</fullName>
        <ecNumber evidence="4 15">3.5.4.5</ecNumber>
    </recommendedName>
    <alternativeName>
        <fullName evidence="9 15">Cytidine aminohydrolase</fullName>
    </alternativeName>
</protein>
<dbReference type="CDD" id="cd01283">
    <property type="entry name" value="cytidine_deaminase"/>
    <property type="match status" value="1"/>
</dbReference>
<feature type="domain" description="CMP/dCMP-type deaminase" evidence="16">
    <location>
        <begin position="21"/>
        <end position="158"/>
    </location>
</feature>
<dbReference type="PANTHER" id="PTHR11644">
    <property type="entry name" value="CYTIDINE DEAMINASE"/>
    <property type="match status" value="1"/>
</dbReference>
<evidence type="ECO:0000256" key="4">
    <source>
        <dbReference type="ARBA" id="ARBA00012783"/>
    </source>
</evidence>
<dbReference type="GO" id="GO:0004126">
    <property type="term" value="F:cytidine deaminase activity"/>
    <property type="evidence" value="ECO:0007669"/>
    <property type="project" value="UniProtKB-UniRule"/>
</dbReference>
<keyword evidence="7 15" id="KW-0378">Hydrolase</keyword>
<comment type="cofactor">
    <cofactor evidence="1 14 15">
        <name>Zn(2+)</name>
        <dbReference type="ChEBI" id="CHEBI:29105"/>
    </cofactor>
</comment>
<dbReference type="PROSITE" id="PS51747">
    <property type="entry name" value="CYT_DCMP_DEAMINASES_2"/>
    <property type="match status" value="1"/>
</dbReference>
<evidence type="ECO:0000256" key="8">
    <source>
        <dbReference type="ARBA" id="ARBA00022833"/>
    </source>
</evidence>
<dbReference type="InterPro" id="IPR006262">
    <property type="entry name" value="Cyt_deam_tetra"/>
</dbReference>
<sequence length="163" mass="17817">MKSLKLEIPLTSYATEAELPLDEQTLVEQARQATYKSYAPYSNFHVGAALLLEDGTVFTASNQENAAYPSGSCAERSAVFYVGANYPDKKIKAIAVLARPGTGDIFQAVSPCGNCRQSLLEYEHRQKQPIRLLMLQPKGGIIAMDSIADLLPVKFDADDLFGK</sequence>
<dbReference type="PROSITE" id="PS00903">
    <property type="entry name" value="CYT_DCMP_DEAMINASES_1"/>
    <property type="match status" value="1"/>
</dbReference>
<dbReference type="AlphaFoldDB" id="A0A2S7IN62"/>
<dbReference type="EMBL" id="PTRA01000001">
    <property type="protein sequence ID" value="PQA59048.1"/>
    <property type="molecule type" value="Genomic_DNA"/>
</dbReference>
<evidence type="ECO:0000313" key="18">
    <source>
        <dbReference type="Proteomes" id="UP000239590"/>
    </source>
</evidence>
<keyword evidence="8 14" id="KW-0862">Zinc</keyword>
<evidence type="ECO:0000256" key="12">
    <source>
        <dbReference type="PIRSR" id="PIRSR606262-1"/>
    </source>
</evidence>
<proteinExistence type="inferred from homology"/>
<dbReference type="RefSeq" id="WP_104710239.1">
    <property type="nucleotide sequence ID" value="NZ_PTRA01000001.1"/>
</dbReference>
<feature type="active site" description="Proton donor" evidence="12">
    <location>
        <position position="75"/>
    </location>
</feature>
<dbReference type="PANTHER" id="PTHR11644:SF2">
    <property type="entry name" value="CYTIDINE DEAMINASE"/>
    <property type="match status" value="1"/>
</dbReference>
<dbReference type="GO" id="GO:0005829">
    <property type="term" value="C:cytosol"/>
    <property type="evidence" value="ECO:0007669"/>
    <property type="project" value="TreeGrafter"/>
</dbReference>
<dbReference type="InterPro" id="IPR016193">
    <property type="entry name" value="Cytidine_deaminase-like"/>
</dbReference>
<organism evidence="17 18">
    <name type="scientific">Siphonobacter curvatus</name>
    <dbReference type="NCBI Taxonomy" id="2094562"/>
    <lineage>
        <taxon>Bacteria</taxon>
        <taxon>Pseudomonadati</taxon>
        <taxon>Bacteroidota</taxon>
        <taxon>Cytophagia</taxon>
        <taxon>Cytophagales</taxon>
        <taxon>Cytophagaceae</taxon>
        <taxon>Siphonobacter</taxon>
    </lineage>
</organism>
<evidence type="ECO:0000256" key="6">
    <source>
        <dbReference type="ARBA" id="ARBA00022723"/>
    </source>
</evidence>
<comment type="caution">
    <text evidence="17">The sequence shown here is derived from an EMBL/GenBank/DDBJ whole genome shotgun (WGS) entry which is preliminary data.</text>
</comment>
<reference evidence="18" key="1">
    <citation type="submission" date="2018-02" db="EMBL/GenBank/DDBJ databases">
        <title>Genome sequencing of Solimonas sp. HR-BB.</title>
        <authorList>
            <person name="Lee Y."/>
            <person name="Jeon C.O."/>
        </authorList>
    </citation>
    <scope>NUCLEOTIDE SEQUENCE [LARGE SCALE GENOMIC DNA]</scope>
    <source>
        <strain evidence="18">HR-U</strain>
    </source>
</reference>
<evidence type="ECO:0000256" key="1">
    <source>
        <dbReference type="ARBA" id="ARBA00001947"/>
    </source>
</evidence>
<dbReference type="GO" id="GO:0055086">
    <property type="term" value="P:nucleobase-containing small molecule metabolic process"/>
    <property type="evidence" value="ECO:0007669"/>
    <property type="project" value="UniProtKB-ARBA"/>
</dbReference>
<evidence type="ECO:0000256" key="3">
    <source>
        <dbReference type="ARBA" id="ARBA00006576"/>
    </source>
</evidence>
<comment type="similarity">
    <text evidence="3 15">Belongs to the cytidine and deoxycytidylate deaminase family.</text>
</comment>
<evidence type="ECO:0000259" key="16">
    <source>
        <dbReference type="PROSITE" id="PS51747"/>
    </source>
</evidence>
<comment type="catalytic activity">
    <reaction evidence="10 15">
        <text>2'-deoxycytidine + H2O + H(+) = 2'-deoxyuridine + NH4(+)</text>
        <dbReference type="Rhea" id="RHEA:13433"/>
        <dbReference type="ChEBI" id="CHEBI:15377"/>
        <dbReference type="ChEBI" id="CHEBI:15378"/>
        <dbReference type="ChEBI" id="CHEBI:15698"/>
        <dbReference type="ChEBI" id="CHEBI:16450"/>
        <dbReference type="ChEBI" id="CHEBI:28938"/>
        <dbReference type="EC" id="3.5.4.5"/>
    </reaction>
</comment>
<gene>
    <name evidence="17" type="primary">cdd</name>
    <name evidence="17" type="ORF">C5O19_05155</name>
</gene>
<feature type="binding site" evidence="14">
    <location>
        <position position="112"/>
    </location>
    <ligand>
        <name>Zn(2+)</name>
        <dbReference type="ChEBI" id="CHEBI:29105"/>
        <note>catalytic</note>
    </ligand>
</feature>
<evidence type="ECO:0000256" key="14">
    <source>
        <dbReference type="PIRSR" id="PIRSR606262-3"/>
    </source>
</evidence>